<protein>
    <recommendedName>
        <fullName evidence="5">CueP family metal-binding protein</fullName>
    </recommendedName>
</protein>
<feature type="signal peptide" evidence="2">
    <location>
        <begin position="1"/>
        <end position="21"/>
    </location>
</feature>
<evidence type="ECO:0000313" key="3">
    <source>
        <dbReference type="EMBL" id="GGB76586.1"/>
    </source>
</evidence>
<keyword evidence="2" id="KW-0732">Signal</keyword>
<proteinExistence type="predicted"/>
<gene>
    <name evidence="3" type="ORF">GCM10011314_15250</name>
</gene>
<dbReference type="RefSeq" id="WP_188450377.1">
    <property type="nucleotide sequence ID" value="NZ_BMEA01000001.1"/>
</dbReference>
<dbReference type="Proteomes" id="UP000628079">
    <property type="component" value="Unassembled WGS sequence"/>
</dbReference>
<dbReference type="Pfam" id="PF21172">
    <property type="entry name" value="CueP"/>
    <property type="match status" value="1"/>
</dbReference>
<accession>A0A8H9FU92</accession>
<evidence type="ECO:0000256" key="1">
    <source>
        <dbReference type="SAM" id="MobiDB-lite"/>
    </source>
</evidence>
<evidence type="ECO:0008006" key="5">
    <source>
        <dbReference type="Google" id="ProtNLM"/>
    </source>
</evidence>
<feature type="region of interest" description="Disordered" evidence="1">
    <location>
        <begin position="25"/>
        <end position="44"/>
    </location>
</feature>
<dbReference type="EMBL" id="BMEA01000001">
    <property type="protein sequence ID" value="GGB76586.1"/>
    <property type="molecule type" value="Genomic_DNA"/>
</dbReference>
<organism evidence="3 4">
    <name type="scientific">Knoellia flava</name>
    <dbReference type="NCBI Taxonomy" id="913969"/>
    <lineage>
        <taxon>Bacteria</taxon>
        <taxon>Bacillati</taxon>
        <taxon>Actinomycetota</taxon>
        <taxon>Actinomycetes</taxon>
        <taxon>Micrococcales</taxon>
        <taxon>Intrasporangiaceae</taxon>
        <taxon>Knoellia</taxon>
    </lineage>
</organism>
<dbReference type="InterPro" id="IPR047808">
    <property type="entry name" value="CueP-like"/>
</dbReference>
<sequence>MRPIRTVLVTTFALAVLPGCAGSTTGSVAGERAPTSAQSASPSGAMSAAGQALLAKHSFSGRSAVEIIDQLDRTPVSSRPKDLMASVRPDELVVSGEGTEVSLPMPEDRFYLSVAPYVETTHECFNHSLTTCKGEMGGEDVQVRLVEDGTGSVVVGDTKTVFDNGFVGLWLPKDMTGTLRITHGGRTGEVPISTHDDDPTCLTTLRLT</sequence>
<reference evidence="3" key="1">
    <citation type="journal article" date="2014" name="Int. J. Syst. Evol. Microbiol.">
        <title>Complete genome sequence of Corynebacterium casei LMG S-19264T (=DSM 44701T), isolated from a smear-ripened cheese.</title>
        <authorList>
            <consortium name="US DOE Joint Genome Institute (JGI-PGF)"/>
            <person name="Walter F."/>
            <person name="Albersmeier A."/>
            <person name="Kalinowski J."/>
            <person name="Ruckert C."/>
        </authorList>
    </citation>
    <scope>NUCLEOTIDE SEQUENCE</scope>
    <source>
        <strain evidence="3">CGMCC 1.10749</strain>
    </source>
</reference>
<comment type="caution">
    <text evidence="3">The sequence shown here is derived from an EMBL/GenBank/DDBJ whole genome shotgun (WGS) entry which is preliminary data.</text>
</comment>
<reference evidence="3" key="2">
    <citation type="submission" date="2020-09" db="EMBL/GenBank/DDBJ databases">
        <authorList>
            <person name="Sun Q."/>
            <person name="Zhou Y."/>
        </authorList>
    </citation>
    <scope>NUCLEOTIDE SEQUENCE</scope>
    <source>
        <strain evidence="3">CGMCC 1.10749</strain>
    </source>
</reference>
<dbReference type="NCBIfam" id="NF038094">
    <property type="entry name" value="CueP_fam"/>
    <property type="match status" value="1"/>
</dbReference>
<dbReference type="Gene3D" id="2.60.40.3700">
    <property type="match status" value="1"/>
</dbReference>
<dbReference type="AlphaFoldDB" id="A0A8H9FU92"/>
<name>A0A8H9FU92_9MICO</name>
<evidence type="ECO:0000256" key="2">
    <source>
        <dbReference type="SAM" id="SignalP"/>
    </source>
</evidence>
<evidence type="ECO:0000313" key="4">
    <source>
        <dbReference type="Proteomes" id="UP000628079"/>
    </source>
</evidence>
<feature type="chain" id="PRO_5039236733" description="CueP family metal-binding protein" evidence="2">
    <location>
        <begin position="22"/>
        <end position="208"/>
    </location>
</feature>